<feature type="chain" id="PRO_5002643192" evidence="2">
    <location>
        <begin position="19"/>
        <end position="1047"/>
    </location>
</feature>
<dbReference type="KEGG" id="tva:4774271"/>
<name>A2DTD9_TRIV3</name>
<reference evidence="3" key="2">
    <citation type="journal article" date="2007" name="Science">
        <title>Draft genome sequence of the sexually transmitted pathogen Trichomonas vaginalis.</title>
        <authorList>
            <person name="Carlton J.M."/>
            <person name="Hirt R.P."/>
            <person name="Silva J.C."/>
            <person name="Delcher A.L."/>
            <person name="Schatz M."/>
            <person name="Zhao Q."/>
            <person name="Wortman J.R."/>
            <person name="Bidwell S.L."/>
            <person name="Alsmark U.C.M."/>
            <person name="Besteiro S."/>
            <person name="Sicheritz-Ponten T."/>
            <person name="Noel C.J."/>
            <person name="Dacks J.B."/>
            <person name="Foster P.G."/>
            <person name="Simillion C."/>
            <person name="Van de Peer Y."/>
            <person name="Miranda-Saavedra D."/>
            <person name="Barton G.J."/>
            <person name="Westrop G.D."/>
            <person name="Mueller S."/>
            <person name="Dessi D."/>
            <person name="Fiori P.L."/>
            <person name="Ren Q."/>
            <person name="Paulsen I."/>
            <person name="Zhang H."/>
            <person name="Bastida-Corcuera F.D."/>
            <person name="Simoes-Barbosa A."/>
            <person name="Brown M.T."/>
            <person name="Hayes R.D."/>
            <person name="Mukherjee M."/>
            <person name="Okumura C.Y."/>
            <person name="Schneider R."/>
            <person name="Smith A.J."/>
            <person name="Vanacova S."/>
            <person name="Villalvazo M."/>
            <person name="Haas B.J."/>
            <person name="Pertea M."/>
            <person name="Feldblyum T.V."/>
            <person name="Utterback T.R."/>
            <person name="Shu C.L."/>
            <person name="Osoegawa K."/>
            <person name="de Jong P.J."/>
            <person name="Hrdy I."/>
            <person name="Horvathova L."/>
            <person name="Zubacova Z."/>
            <person name="Dolezal P."/>
            <person name="Malik S.B."/>
            <person name="Logsdon J.M. Jr."/>
            <person name="Henze K."/>
            <person name="Gupta A."/>
            <person name="Wang C.C."/>
            <person name="Dunne R.L."/>
            <person name="Upcroft J.A."/>
            <person name="Upcroft P."/>
            <person name="White O."/>
            <person name="Salzberg S.L."/>
            <person name="Tang P."/>
            <person name="Chiu C.-H."/>
            <person name="Lee Y.-S."/>
            <person name="Embley T.M."/>
            <person name="Coombs G.H."/>
            <person name="Mottram J.C."/>
            <person name="Tachezy J."/>
            <person name="Fraser-Liggett C.M."/>
            <person name="Johnson P.J."/>
        </authorList>
    </citation>
    <scope>NUCLEOTIDE SEQUENCE [LARGE SCALE GENOMIC DNA]</scope>
    <source>
        <strain evidence="3">G3</strain>
    </source>
</reference>
<gene>
    <name evidence="3" type="ORF">TVAG_423000</name>
</gene>
<organism evidence="3 4">
    <name type="scientific">Trichomonas vaginalis (strain ATCC PRA-98 / G3)</name>
    <dbReference type="NCBI Taxonomy" id="412133"/>
    <lineage>
        <taxon>Eukaryota</taxon>
        <taxon>Metamonada</taxon>
        <taxon>Parabasalia</taxon>
        <taxon>Trichomonadida</taxon>
        <taxon>Trichomonadidae</taxon>
        <taxon>Trichomonas</taxon>
    </lineage>
</organism>
<dbReference type="AlphaFoldDB" id="A2DTD9"/>
<evidence type="ECO:0000313" key="3">
    <source>
        <dbReference type="EMBL" id="EAY16248.1"/>
    </source>
</evidence>
<reference evidence="3" key="1">
    <citation type="submission" date="2006-10" db="EMBL/GenBank/DDBJ databases">
        <authorList>
            <person name="Amadeo P."/>
            <person name="Zhao Q."/>
            <person name="Wortman J."/>
            <person name="Fraser-Liggett C."/>
            <person name="Carlton J."/>
        </authorList>
    </citation>
    <scope>NUCLEOTIDE SEQUENCE</scope>
    <source>
        <strain evidence="3">G3</strain>
    </source>
</reference>
<evidence type="ECO:0000313" key="4">
    <source>
        <dbReference type="Proteomes" id="UP000001542"/>
    </source>
</evidence>
<dbReference type="Proteomes" id="UP000001542">
    <property type="component" value="Unassembled WGS sequence"/>
</dbReference>
<protein>
    <submittedName>
        <fullName evidence="3">Uncharacterized protein</fullName>
    </submittedName>
</protein>
<dbReference type="EMBL" id="DS113244">
    <property type="protein sequence ID" value="EAY16248.1"/>
    <property type="molecule type" value="Genomic_DNA"/>
</dbReference>
<evidence type="ECO:0000256" key="2">
    <source>
        <dbReference type="SAM" id="SignalP"/>
    </source>
</evidence>
<dbReference type="VEuPathDB" id="TrichDB:TVAGG3_0592970"/>
<keyword evidence="1" id="KW-0472">Membrane</keyword>
<sequence>MLCFYLFILIKSTQFCLTTEPGTSRCKDESGYEIADLSDIFLRYIENYTVEVYVDSQNSTDVEINISDYSNYTVALYGINSSHIKFKLSNTNKPITFKSLTLNNTVISIESDKSSLLLKSQTISLKNVTFLGDNQLKFECENITTDLNSILNISSIDAKNLFDVTLNDATENSVITVNAKNNAFVRNIVDSLDVKTDINFTKVSKANCYTLQFMNTPKIQFYSEEMSENSNTLSIKFTLNPNFTTPCYFYLSKSTSIYIYGLDISQKPILEKTTPLNKIISNSNLQVNLANCYMHTSIYSSEYMSIVPFTTVQKQQVFLNEIIANSSPIYFEEESNISIGSLKLLNNAKLSSSVTNDVLIYNMTLQGTDYTTPVDNKIHVTIGSTLLIDHINATFNFIAFHEDSIVHIRYYFDQHLLTIKNTPEILPNQPLFITEFIGTKMPTDVEFAPYKGTIHYFVHLPPQLETSLKYSHIDDETGIIGFTKSTDITQAVITTTDSYTLFGFKFMDYPTRVYPHFCYAAPSNAVDQCGEYAFMFPNITGRSMSDYITAYTITVKVSLYESMIPNDVFNFDSARRPRKISVIGCQNETMLTFNMVFTSETHTSVRILDAANVRLNFAAVGITTVNIPKVYLHNVEVVNKAFSMADIDQLVVDIKTLSRLKSEGLTTFYVNIDSTKSIIFTGKDTWNFIDAQGNVNTFKRIELMRPVLAATGRTSLIIKCDNSAFTQLPFTYLSETPASTQSLEVNVTGKWPLIPAIELRTINSIVINTESENIPLKISGSVDVTMNAANFVSKASIPPMSLPDKSDLNFNIAPQSLEVIFSDVSMIGTGNFYVNSLNKLPVIKSFSMGELAQVTLKSVQLQGRLVIPFMARLTLVDTDVSQCNLNLSVKLEEGGSRVVIAANENSSVKSPKSIFVNVTLDQSNYGLITPTYYIKSVTLISSSNKVLKNWMNLSILSTNELDSPATPIAVDLVESESLIIVSFKGFAPDLDSHGLTTLHIALIIVGSIILSALLGYGGMTLYLKLKRQNNLSDDELPNDNGVDLSIL</sequence>
<keyword evidence="1" id="KW-1133">Transmembrane helix</keyword>
<keyword evidence="2" id="KW-0732">Signal</keyword>
<feature type="transmembrane region" description="Helical" evidence="1">
    <location>
        <begin position="998"/>
        <end position="1023"/>
    </location>
</feature>
<keyword evidence="4" id="KW-1185">Reference proteome</keyword>
<feature type="signal peptide" evidence="2">
    <location>
        <begin position="1"/>
        <end position="18"/>
    </location>
</feature>
<dbReference type="VEuPathDB" id="TrichDB:TVAG_423000"/>
<evidence type="ECO:0000256" key="1">
    <source>
        <dbReference type="SAM" id="Phobius"/>
    </source>
</evidence>
<proteinExistence type="predicted"/>
<dbReference type="InParanoid" id="A2DTD9"/>
<keyword evidence="1" id="KW-0812">Transmembrane</keyword>
<dbReference type="RefSeq" id="XP_001328471.1">
    <property type="nucleotide sequence ID" value="XM_001328436.1"/>
</dbReference>
<accession>A2DTD9</accession>